<dbReference type="InterPro" id="IPR011004">
    <property type="entry name" value="Trimer_LpxA-like_sf"/>
</dbReference>
<protein>
    <submittedName>
        <fullName evidence="1">Nodulation protein L</fullName>
    </submittedName>
</protein>
<evidence type="ECO:0000313" key="2">
    <source>
        <dbReference type="Proteomes" id="UP000799441"/>
    </source>
</evidence>
<dbReference type="EMBL" id="MU003910">
    <property type="protein sequence ID" value="KAF2715985.1"/>
    <property type="molecule type" value="Genomic_DNA"/>
</dbReference>
<dbReference type="OrthoDB" id="25818at2759"/>
<organism evidence="1 2">
    <name type="scientific">Polychaeton citri CBS 116435</name>
    <dbReference type="NCBI Taxonomy" id="1314669"/>
    <lineage>
        <taxon>Eukaryota</taxon>
        <taxon>Fungi</taxon>
        <taxon>Dikarya</taxon>
        <taxon>Ascomycota</taxon>
        <taxon>Pezizomycotina</taxon>
        <taxon>Dothideomycetes</taxon>
        <taxon>Dothideomycetidae</taxon>
        <taxon>Capnodiales</taxon>
        <taxon>Capnodiaceae</taxon>
        <taxon>Polychaeton</taxon>
    </lineage>
</organism>
<name>A0A9P4PY61_9PEZI</name>
<evidence type="ECO:0000313" key="1">
    <source>
        <dbReference type="EMBL" id="KAF2715985.1"/>
    </source>
</evidence>
<dbReference type="SUPFAM" id="SSF51161">
    <property type="entry name" value="Trimeric LpxA-like enzymes"/>
    <property type="match status" value="1"/>
</dbReference>
<dbReference type="Proteomes" id="UP000799441">
    <property type="component" value="Unassembled WGS sequence"/>
</dbReference>
<dbReference type="Pfam" id="PF00132">
    <property type="entry name" value="Hexapep"/>
    <property type="match status" value="1"/>
</dbReference>
<comment type="caution">
    <text evidence="1">The sequence shown here is derived from an EMBL/GenBank/DDBJ whole genome shotgun (WGS) entry which is preliminary data.</text>
</comment>
<accession>A0A9P4PY61</accession>
<dbReference type="GO" id="GO:0008374">
    <property type="term" value="F:O-acyltransferase activity"/>
    <property type="evidence" value="ECO:0007669"/>
    <property type="project" value="TreeGrafter"/>
</dbReference>
<dbReference type="Gene3D" id="2.160.10.10">
    <property type="entry name" value="Hexapeptide repeat proteins"/>
    <property type="match status" value="1"/>
</dbReference>
<gene>
    <name evidence="1" type="ORF">K431DRAFT_236391</name>
</gene>
<dbReference type="InterPro" id="IPR001451">
    <property type="entry name" value="Hexapep"/>
</dbReference>
<dbReference type="InterPro" id="IPR051159">
    <property type="entry name" value="Hexapeptide_acetyltransf"/>
</dbReference>
<keyword evidence="2" id="KW-1185">Reference proteome</keyword>
<dbReference type="AlphaFoldDB" id="A0A9P4PY61"/>
<sequence length="241" mass="26521">MLVGKPFLQFTDRDLLADRVSCKTSLQYFNDAHNPTTAGSPSDKARLFSRIVDPGRREKNADLPMSQYHSLQAQPKGHVGVSVIVDAPFNCDYGYNIRLSDRVVVQSGAYFQDAATISVGERTIIGPNVKLYTITSTLDPSQRKGSQGTVYAGSIKIEEDCFIGADVIILPFRTIHRGATVGAGSVVTKDVPPNTVYAGNPAREIRSINPGQKDPDKHKRQIEQENSDMLHAMRAELNFQE</sequence>
<dbReference type="PANTHER" id="PTHR23416:SF76">
    <property type="entry name" value="ZN(II)2CYS6 TRANSCRIPTION FACTOR (EUROFUNG)"/>
    <property type="match status" value="1"/>
</dbReference>
<reference evidence="1" key="1">
    <citation type="journal article" date="2020" name="Stud. Mycol.">
        <title>101 Dothideomycetes genomes: a test case for predicting lifestyles and emergence of pathogens.</title>
        <authorList>
            <person name="Haridas S."/>
            <person name="Albert R."/>
            <person name="Binder M."/>
            <person name="Bloem J."/>
            <person name="Labutti K."/>
            <person name="Salamov A."/>
            <person name="Andreopoulos B."/>
            <person name="Baker S."/>
            <person name="Barry K."/>
            <person name="Bills G."/>
            <person name="Bluhm B."/>
            <person name="Cannon C."/>
            <person name="Castanera R."/>
            <person name="Culley D."/>
            <person name="Daum C."/>
            <person name="Ezra D."/>
            <person name="Gonzalez J."/>
            <person name="Henrissat B."/>
            <person name="Kuo A."/>
            <person name="Liang C."/>
            <person name="Lipzen A."/>
            <person name="Lutzoni F."/>
            <person name="Magnuson J."/>
            <person name="Mondo S."/>
            <person name="Nolan M."/>
            <person name="Ohm R."/>
            <person name="Pangilinan J."/>
            <person name="Park H.-J."/>
            <person name="Ramirez L."/>
            <person name="Alfaro M."/>
            <person name="Sun H."/>
            <person name="Tritt A."/>
            <person name="Yoshinaga Y."/>
            <person name="Zwiers L.-H."/>
            <person name="Turgeon B."/>
            <person name="Goodwin S."/>
            <person name="Spatafora J."/>
            <person name="Crous P."/>
            <person name="Grigoriev I."/>
        </authorList>
    </citation>
    <scope>NUCLEOTIDE SEQUENCE</scope>
    <source>
        <strain evidence="1">CBS 116435</strain>
    </source>
</reference>
<proteinExistence type="predicted"/>
<dbReference type="PANTHER" id="PTHR23416">
    <property type="entry name" value="SIALIC ACID SYNTHASE-RELATED"/>
    <property type="match status" value="1"/>
</dbReference>